<protein>
    <submittedName>
        <fullName evidence="2">Uncharacterized protein</fullName>
    </submittedName>
</protein>
<keyword evidence="3" id="KW-1185">Reference proteome</keyword>
<reference evidence="2 3" key="1">
    <citation type="journal article" date="2015" name="Mol. Plant Microbe Interact.">
        <title>Genome, transcriptome, and functional analyses of Penicillium expansum provide new insights into secondary metabolism and pathogenicity.</title>
        <authorList>
            <person name="Ballester A.R."/>
            <person name="Marcet-Houben M."/>
            <person name="Levin E."/>
            <person name="Sela N."/>
            <person name="Selma-Lazaro C."/>
            <person name="Carmona L."/>
            <person name="Wisniewski M."/>
            <person name="Droby S."/>
            <person name="Gonzalez-Candelas L."/>
            <person name="Gabaldon T."/>
        </authorList>
    </citation>
    <scope>NUCLEOTIDE SEQUENCE [LARGE SCALE GENOMIC DNA]</scope>
    <source>
        <strain evidence="2 3">PHI-1</strain>
    </source>
</reference>
<gene>
    <name evidence="2" type="ORF">PITC_049330</name>
</gene>
<accession>A0A0A2K9I8</accession>
<dbReference type="AlphaFoldDB" id="A0A0A2K9I8"/>
<comment type="caution">
    <text evidence="2">The sequence shown here is derived from an EMBL/GenBank/DDBJ whole genome shotgun (WGS) entry which is preliminary data.</text>
</comment>
<dbReference type="HOGENOM" id="CLU_2904898_0_0_1"/>
<dbReference type="EMBL" id="JQGA01001632">
    <property type="protein sequence ID" value="KGO63551.1"/>
    <property type="molecule type" value="Genomic_DNA"/>
</dbReference>
<feature type="region of interest" description="Disordered" evidence="1">
    <location>
        <begin position="1"/>
        <end position="27"/>
    </location>
</feature>
<name>A0A0A2K9I8_PENIT</name>
<evidence type="ECO:0000313" key="3">
    <source>
        <dbReference type="Proteomes" id="UP000030104"/>
    </source>
</evidence>
<evidence type="ECO:0000313" key="2">
    <source>
        <dbReference type="EMBL" id="KGO63551.1"/>
    </source>
</evidence>
<sequence length="62" mass="6799">MRDAEKAGQRENNASPSPPHSTKAIQNNGWNLNQPVVVFIEFAVMGADVFIHDHLPSTVVTN</sequence>
<dbReference type="Proteomes" id="UP000030104">
    <property type="component" value="Unassembled WGS sequence"/>
</dbReference>
<organism evidence="2 3">
    <name type="scientific">Penicillium italicum</name>
    <name type="common">Blue mold</name>
    <dbReference type="NCBI Taxonomy" id="40296"/>
    <lineage>
        <taxon>Eukaryota</taxon>
        <taxon>Fungi</taxon>
        <taxon>Dikarya</taxon>
        <taxon>Ascomycota</taxon>
        <taxon>Pezizomycotina</taxon>
        <taxon>Eurotiomycetes</taxon>
        <taxon>Eurotiomycetidae</taxon>
        <taxon>Eurotiales</taxon>
        <taxon>Aspergillaceae</taxon>
        <taxon>Penicillium</taxon>
    </lineage>
</organism>
<proteinExistence type="predicted"/>
<evidence type="ECO:0000256" key="1">
    <source>
        <dbReference type="SAM" id="MobiDB-lite"/>
    </source>
</evidence>